<dbReference type="RefSeq" id="WP_138864367.1">
    <property type="nucleotide sequence ID" value="NZ_VCPC01000003.1"/>
</dbReference>
<keyword evidence="1" id="KW-0732">Signal</keyword>
<dbReference type="EMBL" id="VCPC01000003">
    <property type="protein sequence ID" value="TMV11301.1"/>
    <property type="molecule type" value="Genomic_DNA"/>
</dbReference>
<evidence type="ECO:0000313" key="2">
    <source>
        <dbReference type="EMBL" id="TMV11301.1"/>
    </source>
</evidence>
<dbReference type="Proteomes" id="UP001191082">
    <property type="component" value="Unassembled WGS sequence"/>
</dbReference>
<feature type="chain" id="PRO_5046603495" evidence="1">
    <location>
        <begin position="21"/>
        <end position="137"/>
    </location>
</feature>
<feature type="signal peptide" evidence="1">
    <location>
        <begin position="1"/>
        <end position="20"/>
    </location>
</feature>
<protein>
    <submittedName>
        <fullName evidence="2">Uncharacterized protein</fullName>
    </submittedName>
</protein>
<reference evidence="2 3" key="1">
    <citation type="submission" date="2019-05" db="EMBL/GenBank/DDBJ databases">
        <title>Marivita sp. nov. isolated from sea sediment.</title>
        <authorList>
            <person name="Kim W."/>
        </authorList>
    </citation>
    <scope>NUCLEOTIDE SEQUENCE [LARGE SCALE GENOMIC DNA]</scope>
    <source>
        <strain evidence="2 3">CAU 1492</strain>
    </source>
</reference>
<evidence type="ECO:0000313" key="3">
    <source>
        <dbReference type="Proteomes" id="UP001191082"/>
    </source>
</evidence>
<sequence length="137" mass="13977">MMKHLCLVAALCALPLSASADGAVPSLSNAAAFTPKVGPVGRALGRPEARQRTARYDIGCSEILRAGAVAPNCAMGFRPARATGKGTRSKPAILGDLTAFPIGSDDRFAVGLRAPGLIETLRAGRMASSADTGKGSR</sequence>
<name>A0ABY2X6A5_9RHOB</name>
<gene>
    <name evidence="2" type="ORF">FGK64_13485</name>
</gene>
<organism evidence="2 3">
    <name type="scientific">Arenibacterium halophilum</name>
    <dbReference type="NCBI Taxonomy" id="2583821"/>
    <lineage>
        <taxon>Bacteria</taxon>
        <taxon>Pseudomonadati</taxon>
        <taxon>Pseudomonadota</taxon>
        <taxon>Alphaproteobacteria</taxon>
        <taxon>Rhodobacterales</taxon>
        <taxon>Paracoccaceae</taxon>
        <taxon>Arenibacterium</taxon>
    </lineage>
</organism>
<accession>A0ABY2X6A5</accession>
<evidence type="ECO:0000256" key="1">
    <source>
        <dbReference type="SAM" id="SignalP"/>
    </source>
</evidence>
<keyword evidence="3" id="KW-1185">Reference proteome</keyword>
<proteinExistence type="predicted"/>
<comment type="caution">
    <text evidence="2">The sequence shown here is derived from an EMBL/GenBank/DDBJ whole genome shotgun (WGS) entry which is preliminary data.</text>
</comment>